<accession>A0A2S5ZZS6</accession>
<name>A0A2S5ZZS6_9NOCA</name>
<protein>
    <submittedName>
        <fullName evidence="2">Uncharacterized protein</fullName>
    </submittedName>
</protein>
<evidence type="ECO:0000313" key="3">
    <source>
        <dbReference type="Proteomes" id="UP000239874"/>
    </source>
</evidence>
<dbReference type="AlphaFoldDB" id="A0A2S5ZZS6"/>
<dbReference type="Pfam" id="PF10774">
    <property type="entry name" value="DUF4226"/>
    <property type="match status" value="1"/>
</dbReference>
<feature type="non-terminal residue" evidence="2">
    <location>
        <position position="291"/>
    </location>
</feature>
<evidence type="ECO:0000256" key="1">
    <source>
        <dbReference type="SAM" id="MobiDB-lite"/>
    </source>
</evidence>
<organism evidence="2 3">
    <name type="scientific">Nocardia nova</name>
    <dbReference type="NCBI Taxonomy" id="37330"/>
    <lineage>
        <taxon>Bacteria</taxon>
        <taxon>Bacillati</taxon>
        <taxon>Actinomycetota</taxon>
        <taxon>Actinomycetes</taxon>
        <taxon>Mycobacteriales</taxon>
        <taxon>Nocardiaceae</taxon>
        <taxon>Nocardia</taxon>
    </lineage>
</organism>
<dbReference type="EMBL" id="PSZC01000095">
    <property type="protein sequence ID" value="PPJ24221.1"/>
    <property type="molecule type" value="Genomic_DNA"/>
</dbReference>
<evidence type="ECO:0000313" key="2">
    <source>
        <dbReference type="EMBL" id="PPJ24221.1"/>
    </source>
</evidence>
<feature type="compositionally biased region" description="Low complexity" evidence="1">
    <location>
        <begin position="17"/>
        <end position="41"/>
    </location>
</feature>
<dbReference type="InterPro" id="IPR019710">
    <property type="entry name" value="DUF4226"/>
</dbReference>
<feature type="compositionally biased region" description="Low complexity" evidence="1">
    <location>
        <begin position="113"/>
        <end position="127"/>
    </location>
</feature>
<proteinExistence type="predicted"/>
<feature type="region of interest" description="Disordered" evidence="1">
    <location>
        <begin position="105"/>
        <end position="127"/>
    </location>
</feature>
<feature type="region of interest" description="Disordered" evidence="1">
    <location>
        <begin position="1"/>
        <end position="68"/>
    </location>
</feature>
<dbReference type="Proteomes" id="UP000239874">
    <property type="component" value="Unassembled WGS sequence"/>
</dbReference>
<sequence length="291" mass="28967">SPALPGPVSAGSGGGVVAPAGSPAVSVAPGSAQAPPAAGAGTPPPPAPATDRASVAPEPEPSLVPGIDDHTLAQVAPTAMMGGAMALSMLPMLASALSGLAGGTSGGNGNRNGSGATTTGDGSDAGLSPQAQKAIAALKKLAAAYGDENSDDPDVAKLRTQLGTTTGSTGGTGTTAGAVKARQLFQRNAATAFNTLDNDLYNYIYSHAGKHKVDKTAVRQLLRDVDAALAELGPTAYTKAGQQKVHHILTIALTKAQAIVSGGNTNSTETATEINRLTNQYLYNIYGKKYP</sequence>
<comment type="caution">
    <text evidence="2">The sequence shown here is derived from an EMBL/GenBank/DDBJ whole genome shotgun (WGS) entry which is preliminary data.</text>
</comment>
<feature type="non-terminal residue" evidence="2">
    <location>
        <position position="1"/>
    </location>
</feature>
<feature type="compositionally biased region" description="Low complexity" evidence="1">
    <location>
        <begin position="1"/>
        <end position="10"/>
    </location>
</feature>
<reference evidence="2 3" key="1">
    <citation type="submission" date="2018-02" db="EMBL/GenBank/DDBJ databases">
        <title>8 Nocardia nova and 1 Nocardia cyriacigeorgica strain used for evolution to TMP-SMX.</title>
        <authorList>
            <person name="Mehta H."/>
            <person name="Weng J."/>
            <person name="Shamoo Y."/>
        </authorList>
    </citation>
    <scope>NUCLEOTIDE SEQUENCE [LARGE SCALE GENOMIC DNA]</scope>
    <source>
        <strain evidence="2 3">MDA3139</strain>
    </source>
</reference>
<gene>
    <name evidence="2" type="ORF">C5E45_35135</name>
</gene>